<dbReference type="SUPFAM" id="SSF55666">
    <property type="entry name" value="Ribonuclease PH domain 2-like"/>
    <property type="match status" value="2"/>
</dbReference>
<evidence type="ECO:0000313" key="10">
    <source>
        <dbReference type="EMBL" id="SVB01727.1"/>
    </source>
</evidence>
<keyword evidence="4" id="KW-0808">Transferase</keyword>
<keyword evidence="5" id="KW-0548">Nucleotidyltransferase</keyword>
<dbReference type="FunFam" id="3.30.230.70:FF:000002">
    <property type="entry name" value="Polyribonucleotide nucleotidyltransferase"/>
    <property type="match status" value="1"/>
</dbReference>
<dbReference type="AlphaFoldDB" id="A0A382AL61"/>
<dbReference type="InterPro" id="IPR027408">
    <property type="entry name" value="PNPase/RNase_PH_dom_sf"/>
</dbReference>
<dbReference type="Gene3D" id="3.30.1370.10">
    <property type="entry name" value="K Homology domain, type 1"/>
    <property type="match status" value="1"/>
</dbReference>
<evidence type="ECO:0000256" key="7">
    <source>
        <dbReference type="ARBA" id="ARBA00022842"/>
    </source>
</evidence>
<dbReference type="EMBL" id="UINC01025686">
    <property type="protein sequence ID" value="SVB01727.1"/>
    <property type="molecule type" value="Genomic_DNA"/>
</dbReference>
<dbReference type="PANTHER" id="PTHR11252">
    <property type="entry name" value="POLYRIBONUCLEOTIDE NUCLEOTIDYLTRANSFERASE"/>
    <property type="match status" value="1"/>
</dbReference>
<dbReference type="InterPro" id="IPR012340">
    <property type="entry name" value="NA-bd_OB-fold"/>
</dbReference>
<dbReference type="GO" id="GO:0006402">
    <property type="term" value="P:mRNA catabolic process"/>
    <property type="evidence" value="ECO:0007669"/>
    <property type="project" value="InterPro"/>
</dbReference>
<gene>
    <name evidence="10" type="ORF">METZ01_LOCUS154581</name>
</gene>
<dbReference type="FunFam" id="3.30.230.70:FF:000001">
    <property type="entry name" value="Polyribonucleotide nucleotidyltransferase"/>
    <property type="match status" value="1"/>
</dbReference>
<dbReference type="SUPFAM" id="SSF46915">
    <property type="entry name" value="Polynucleotide phosphorylase/guanosine pentaphosphate synthase (PNPase/GPSI), domain 3"/>
    <property type="match status" value="1"/>
</dbReference>
<accession>A0A382AL61</accession>
<feature type="domain" description="S1 motif" evidence="9">
    <location>
        <begin position="618"/>
        <end position="686"/>
    </location>
</feature>
<dbReference type="InterPro" id="IPR001247">
    <property type="entry name" value="ExoRNase_PH_dom1"/>
</dbReference>
<dbReference type="InterPro" id="IPR004088">
    <property type="entry name" value="KH_dom_type_1"/>
</dbReference>
<keyword evidence="7" id="KW-0460">Magnesium</keyword>
<evidence type="ECO:0000256" key="5">
    <source>
        <dbReference type="ARBA" id="ARBA00022695"/>
    </source>
</evidence>
<dbReference type="Pfam" id="PF03725">
    <property type="entry name" value="RNase_PH_C"/>
    <property type="match status" value="1"/>
</dbReference>
<evidence type="ECO:0000256" key="3">
    <source>
        <dbReference type="ARBA" id="ARBA00022490"/>
    </source>
</evidence>
<dbReference type="InterPro" id="IPR004087">
    <property type="entry name" value="KH_dom"/>
</dbReference>
<dbReference type="InterPro" id="IPR003029">
    <property type="entry name" value="S1_domain"/>
</dbReference>
<dbReference type="CDD" id="cd04472">
    <property type="entry name" value="S1_PNPase"/>
    <property type="match status" value="1"/>
</dbReference>
<dbReference type="FunFam" id="3.30.1370.10:FF:000001">
    <property type="entry name" value="Polyribonucleotide nucleotidyltransferase"/>
    <property type="match status" value="1"/>
</dbReference>
<dbReference type="InterPro" id="IPR036456">
    <property type="entry name" value="PNPase_PH_RNA-bd_sf"/>
</dbReference>
<dbReference type="Gene3D" id="2.40.50.140">
    <property type="entry name" value="Nucleic acid-binding proteins"/>
    <property type="match status" value="1"/>
</dbReference>
<dbReference type="CDD" id="cd11364">
    <property type="entry name" value="RNase_PH_PNPase_2"/>
    <property type="match status" value="1"/>
</dbReference>
<comment type="similarity">
    <text evidence="1">Belongs to the polyribonucleotide nucleotidyltransferase family.</text>
</comment>
<sequence>MIKKSIELSGRTLTLETGRLAKQAGGSVLVTYGETVVLVASTASQGIDEYRGFFPLTVDYREKFYASGKIPGGFFRREARPSEQEIIGARLTDRPLRPLFPEGFYNETHIFINVLSFDGENNGDILGTLGASASLAISDIPWDGPVASITVGRINGELIINPTNTQLEESDLEIIISGTKESVVMVEGEAKFISEEDFLTIIQYGHEAIKDLVQLQEELVKECGKTKREVMEPEVNEDLIHAVNKLIEGKISDLNTPTNKLERYENIRHFKEDIVEKLEKEYPDDIVSIKSHIEDEINRDLRDKTLEGTRADGRDYKTVRDITIETSLLPRTHGSSLFTRGETQALVTTTLGSKRDEQMMDNIEGKSYKKHILHYNFPTFSVGEARPKFSVSRREIGHGNLAERAIKPSLPDFEDFPYTVRLVSEILESNGSSSMATVCGSSLALMDAGVPVKMPIAGIAMGLIMEDKNKYAILTDILGTEDHMGDMDFKVAGSVDGITAIQMDLKIDGLPIDLMREALQQAKEGRLHILEEMNKALESHREKLSVHAPKIGQASIPVDRIGDFIGPGGKNIKAISAEYECEVNVEDDGMCVVSGMDQGKIDDVVRILDSYNLVPVVGETYDAEVVRIMDFGAFVKIAPGKEGLVHISSLSWEHVKKVEDVVKISDKVQVKLIKIDNLGRYDFSMKALIERPENSSPDNNKNHHKG</sequence>
<dbReference type="InterPro" id="IPR036612">
    <property type="entry name" value="KH_dom_type_1_sf"/>
</dbReference>
<evidence type="ECO:0000256" key="4">
    <source>
        <dbReference type="ARBA" id="ARBA00022679"/>
    </source>
</evidence>
<dbReference type="SMART" id="SM00316">
    <property type="entry name" value="S1"/>
    <property type="match status" value="1"/>
</dbReference>
<evidence type="ECO:0000256" key="1">
    <source>
        <dbReference type="ARBA" id="ARBA00007404"/>
    </source>
</evidence>
<dbReference type="SMART" id="SM00322">
    <property type="entry name" value="KH"/>
    <property type="match status" value="1"/>
</dbReference>
<dbReference type="Gene3D" id="3.30.230.70">
    <property type="entry name" value="GHMP Kinase, N-terminal domain"/>
    <property type="match status" value="2"/>
</dbReference>
<dbReference type="PIRSF" id="PIRSF005499">
    <property type="entry name" value="PNPase"/>
    <property type="match status" value="1"/>
</dbReference>
<evidence type="ECO:0000256" key="2">
    <source>
        <dbReference type="ARBA" id="ARBA00012416"/>
    </source>
</evidence>
<dbReference type="Pfam" id="PF01138">
    <property type="entry name" value="RNase_PH"/>
    <property type="match status" value="2"/>
</dbReference>
<dbReference type="SUPFAM" id="SSF54791">
    <property type="entry name" value="Eukaryotic type KH-domain (KH-domain type I)"/>
    <property type="match status" value="1"/>
</dbReference>
<dbReference type="CDD" id="cd02393">
    <property type="entry name" value="KH-I_PNPase"/>
    <property type="match status" value="1"/>
</dbReference>
<dbReference type="EC" id="2.7.7.8" evidence="2"/>
<dbReference type="PANTHER" id="PTHR11252:SF0">
    <property type="entry name" value="POLYRIBONUCLEOTIDE NUCLEOTIDYLTRANSFERASE 1, MITOCHONDRIAL"/>
    <property type="match status" value="1"/>
</dbReference>
<keyword evidence="3" id="KW-0963">Cytoplasm</keyword>
<dbReference type="SUPFAM" id="SSF54211">
    <property type="entry name" value="Ribosomal protein S5 domain 2-like"/>
    <property type="match status" value="2"/>
</dbReference>
<reference evidence="10" key="1">
    <citation type="submission" date="2018-05" db="EMBL/GenBank/DDBJ databases">
        <authorList>
            <person name="Lanie J.A."/>
            <person name="Ng W.-L."/>
            <person name="Kazmierczak K.M."/>
            <person name="Andrzejewski T.M."/>
            <person name="Davidsen T.M."/>
            <person name="Wayne K.J."/>
            <person name="Tettelin H."/>
            <person name="Glass J.I."/>
            <person name="Rusch D."/>
            <person name="Podicherti R."/>
            <person name="Tsui H.-C.T."/>
            <person name="Winkler M.E."/>
        </authorList>
    </citation>
    <scope>NUCLEOTIDE SEQUENCE</scope>
</reference>
<proteinExistence type="inferred from homology"/>
<evidence type="ECO:0000256" key="6">
    <source>
        <dbReference type="ARBA" id="ARBA00022723"/>
    </source>
</evidence>
<dbReference type="NCBIfam" id="TIGR03591">
    <property type="entry name" value="polynuc_phos"/>
    <property type="match status" value="1"/>
</dbReference>
<dbReference type="GO" id="GO:0000175">
    <property type="term" value="F:3'-5'-RNA exonuclease activity"/>
    <property type="evidence" value="ECO:0007669"/>
    <property type="project" value="TreeGrafter"/>
</dbReference>
<dbReference type="PROSITE" id="PS50084">
    <property type="entry name" value="KH_TYPE_1"/>
    <property type="match status" value="1"/>
</dbReference>
<dbReference type="InterPro" id="IPR015847">
    <property type="entry name" value="ExoRNase_PH_dom2"/>
</dbReference>
<evidence type="ECO:0000259" key="9">
    <source>
        <dbReference type="PROSITE" id="PS50126"/>
    </source>
</evidence>
<dbReference type="InterPro" id="IPR012162">
    <property type="entry name" value="PNPase"/>
</dbReference>
<dbReference type="GO" id="GO:0003723">
    <property type="term" value="F:RNA binding"/>
    <property type="evidence" value="ECO:0007669"/>
    <property type="project" value="UniProtKB-KW"/>
</dbReference>
<dbReference type="GO" id="GO:0006396">
    <property type="term" value="P:RNA processing"/>
    <property type="evidence" value="ECO:0007669"/>
    <property type="project" value="InterPro"/>
</dbReference>
<protein>
    <recommendedName>
        <fullName evidence="2">polyribonucleotide nucleotidyltransferase</fullName>
        <ecNumber evidence="2">2.7.7.8</ecNumber>
    </recommendedName>
</protein>
<dbReference type="PROSITE" id="PS50126">
    <property type="entry name" value="S1"/>
    <property type="match status" value="1"/>
</dbReference>
<name>A0A382AL61_9ZZZZ</name>
<dbReference type="HAMAP" id="MF_01595">
    <property type="entry name" value="PNPase"/>
    <property type="match status" value="1"/>
</dbReference>
<dbReference type="SUPFAM" id="SSF50249">
    <property type="entry name" value="Nucleic acid-binding proteins"/>
    <property type="match status" value="1"/>
</dbReference>
<organism evidence="10">
    <name type="scientific">marine metagenome</name>
    <dbReference type="NCBI Taxonomy" id="408172"/>
    <lineage>
        <taxon>unclassified sequences</taxon>
        <taxon>metagenomes</taxon>
        <taxon>ecological metagenomes</taxon>
    </lineage>
</organism>
<evidence type="ECO:0000256" key="8">
    <source>
        <dbReference type="ARBA" id="ARBA00022884"/>
    </source>
</evidence>
<dbReference type="CDD" id="cd11363">
    <property type="entry name" value="RNase_PH_PNPase_1"/>
    <property type="match status" value="1"/>
</dbReference>
<keyword evidence="6" id="KW-0479">Metal-binding</keyword>
<dbReference type="GO" id="GO:0046872">
    <property type="term" value="F:metal ion binding"/>
    <property type="evidence" value="ECO:0007669"/>
    <property type="project" value="UniProtKB-KW"/>
</dbReference>
<keyword evidence="8" id="KW-0694">RNA-binding</keyword>
<dbReference type="Pfam" id="PF00575">
    <property type="entry name" value="S1"/>
    <property type="match status" value="1"/>
</dbReference>
<dbReference type="NCBIfam" id="NF008805">
    <property type="entry name" value="PRK11824.1"/>
    <property type="match status" value="1"/>
</dbReference>
<dbReference type="GO" id="GO:0005829">
    <property type="term" value="C:cytosol"/>
    <property type="evidence" value="ECO:0007669"/>
    <property type="project" value="TreeGrafter"/>
</dbReference>
<dbReference type="Pfam" id="PF00013">
    <property type="entry name" value="KH_1"/>
    <property type="match status" value="1"/>
</dbReference>
<dbReference type="InterPro" id="IPR036345">
    <property type="entry name" value="ExoRNase_PH_dom2_sf"/>
</dbReference>
<dbReference type="InterPro" id="IPR020568">
    <property type="entry name" value="Ribosomal_Su5_D2-typ_SF"/>
</dbReference>
<dbReference type="GO" id="GO:0004654">
    <property type="term" value="F:polyribonucleotide nucleotidyltransferase activity"/>
    <property type="evidence" value="ECO:0007669"/>
    <property type="project" value="UniProtKB-EC"/>
</dbReference>